<proteinExistence type="predicted"/>
<dbReference type="RefSeq" id="WP_147293317.1">
    <property type="nucleotide sequence ID" value="NZ_QRBE01000007.1"/>
</dbReference>
<accession>A0A370WXI5</accession>
<comment type="caution">
    <text evidence="1">The sequence shown here is derived from an EMBL/GenBank/DDBJ whole genome shotgun (WGS) entry which is preliminary data.</text>
</comment>
<organism evidence="1 2">
    <name type="scientific">Dyella monticola</name>
    <dbReference type="NCBI Taxonomy" id="1927958"/>
    <lineage>
        <taxon>Bacteria</taxon>
        <taxon>Pseudomonadati</taxon>
        <taxon>Pseudomonadota</taxon>
        <taxon>Gammaproteobacteria</taxon>
        <taxon>Lysobacterales</taxon>
        <taxon>Rhodanobacteraceae</taxon>
        <taxon>Dyella</taxon>
    </lineage>
</organism>
<dbReference type="EMBL" id="QRBE01000007">
    <property type="protein sequence ID" value="RDS80844.1"/>
    <property type="molecule type" value="Genomic_DNA"/>
</dbReference>
<evidence type="ECO:0008006" key="3">
    <source>
        <dbReference type="Google" id="ProtNLM"/>
    </source>
</evidence>
<sequence length="66" mass="7561">MKLMKDHSAPYCKLKDAANYIGVRPLKLCDMIRKGEIEAHQSPHGETFILWSEIHCYMTRRAGGNV</sequence>
<gene>
    <name evidence="1" type="ORF">DWU98_12920</name>
</gene>
<dbReference type="Proteomes" id="UP000254258">
    <property type="component" value="Unassembled WGS sequence"/>
</dbReference>
<keyword evidence="2" id="KW-1185">Reference proteome</keyword>
<name>A0A370WXI5_9GAMM</name>
<protein>
    <recommendedName>
        <fullName evidence="3">DNA-binding protein</fullName>
    </recommendedName>
</protein>
<evidence type="ECO:0000313" key="1">
    <source>
        <dbReference type="EMBL" id="RDS80844.1"/>
    </source>
</evidence>
<evidence type="ECO:0000313" key="2">
    <source>
        <dbReference type="Proteomes" id="UP000254258"/>
    </source>
</evidence>
<reference evidence="1 2" key="1">
    <citation type="submission" date="2018-07" db="EMBL/GenBank/DDBJ databases">
        <title>Dyella monticola sp. nov. and Dyella psychrodurans sp. nov. isolated from monsoon evergreen broad-leaved forest soil of Dinghu Mountain, China.</title>
        <authorList>
            <person name="Gao Z."/>
            <person name="Qiu L."/>
        </authorList>
    </citation>
    <scope>NUCLEOTIDE SEQUENCE [LARGE SCALE GENOMIC DNA]</scope>
    <source>
        <strain evidence="1 2">4G-K06</strain>
    </source>
</reference>
<dbReference type="AlphaFoldDB" id="A0A370WXI5"/>